<evidence type="ECO:0000313" key="18">
    <source>
        <dbReference type="EMBL" id="KAE8036984.1"/>
    </source>
</evidence>
<feature type="region of interest" description="Disordered" evidence="16">
    <location>
        <begin position="285"/>
        <end position="304"/>
    </location>
</feature>
<dbReference type="GO" id="GO:0016567">
    <property type="term" value="P:protein ubiquitination"/>
    <property type="evidence" value="ECO:0007669"/>
    <property type="project" value="UniProtKB-UniRule"/>
</dbReference>
<keyword evidence="10 14" id="KW-0156">Chromatin regulator</keyword>
<comment type="pathway">
    <text evidence="3 14">Protein modification; protein ubiquitination.</text>
</comment>
<dbReference type="InterPro" id="IPR013956">
    <property type="entry name" value="E3_ubiquit_lig_Bre1"/>
</dbReference>
<dbReference type="GO" id="GO:0006325">
    <property type="term" value="P:chromatin organization"/>
    <property type="evidence" value="ECO:0007669"/>
    <property type="project" value="UniProtKB-KW"/>
</dbReference>
<dbReference type="PANTHER" id="PTHR23163">
    <property type="entry name" value="RING FINGER PROTEIN-RELATED"/>
    <property type="match status" value="1"/>
</dbReference>
<evidence type="ECO:0000256" key="8">
    <source>
        <dbReference type="ARBA" id="ARBA00022786"/>
    </source>
</evidence>
<sequence>MENADSDEPDRKRPHLNSVSSAMARNSTPSSPNNKSVDAAVLQNQNQKLLQQIDIKKNELHDLEARIKELRDKQSSYDDTLIVVNQLWNQLIDDLILLGVRAGAGQIALECLERADHSLGSVPSCPAEEMFLCRLLERDSIEANGNDVVIKYVEEALALRHSSTIELLKLLEDTIDDQRAKTENIAQALHGKLSSEDAIIQLSKIDDMMKEEAIKLRKVIAILHLKHKEYLERIQNYINSHSVDESEIKRLAGELDDSMAELEESRRKLINLKMQKDVASVMHSPTHATANGNLSPEKSADRTKGLRELKDSIEEAKILAEDRLSELQDAQEMSLILSKQLQDLQNELNDDKYVRSSRLYSLLNDQLQHWNTEVERYKVLTDSLQADRPLVMRREKEVIAKVESADAVRNAIDNAESRIEELELQLQKCVIDKNDLGIKMEEALQDAGRNDIKSEFRVMASALSKEIGMMEAQLKRWKETAHEALSLREEAQSLKTQLNKKTNEKQSLANKCAEQLVEIKSLKALIEELQKEKLELQIFLDMYGQESYDSRELMEIKESERRAHSLAEVLRNALDEHSLELRVKAANEAEAACQQRLSAAEAEIADLRAKLDASERDVLELTEAIRSKDGEAEQYISEIETIGQAYEDMQMQNQHLLQQVTERDDYNIKLVSESVKTKQAQSFLLSEKQSLAKQLQHINASVESLRMKISYSEEQMEAFLTEAIKSTQEERHLAVNLETAKWELADAEKELKWLKSAFASSEKEYEQIQHERDDLQNDLENDRSSRKKLEEELMELNNKVAEMSSETGEAAIQKLQDEIKSCKSILKCSVCSDRPKEVVIVKCYHLFCNPCIQKNLEIRHRKCPACGNAFGQNDVRFVKI</sequence>
<keyword evidence="7 13" id="KW-0863">Zinc-finger</keyword>
<dbReference type="Gene3D" id="3.30.40.10">
    <property type="entry name" value="Zinc/RING finger domain, C3HC4 (zinc finger)"/>
    <property type="match status" value="1"/>
</dbReference>
<protein>
    <recommendedName>
        <fullName evidence="14">E3 ubiquitin protein ligase</fullName>
        <ecNumber evidence="14">2.3.2.27</ecNumber>
    </recommendedName>
</protein>
<dbReference type="AlphaFoldDB" id="A0A660KMF9"/>
<dbReference type="GO" id="GO:0008270">
    <property type="term" value="F:zinc ion binding"/>
    <property type="evidence" value="ECO:0007669"/>
    <property type="project" value="UniProtKB-KW"/>
</dbReference>
<dbReference type="GO" id="GO:0033503">
    <property type="term" value="C:HULC complex"/>
    <property type="evidence" value="ECO:0007669"/>
    <property type="project" value="TreeGrafter"/>
</dbReference>
<dbReference type="EMBL" id="CM017324">
    <property type="protein sequence ID" value="KAE8036984.1"/>
    <property type="molecule type" value="Genomic_DNA"/>
</dbReference>
<evidence type="ECO:0000313" key="19">
    <source>
        <dbReference type="Proteomes" id="UP000327013"/>
    </source>
</evidence>
<evidence type="ECO:0000259" key="17">
    <source>
        <dbReference type="PROSITE" id="PS50089"/>
    </source>
</evidence>
<dbReference type="EC" id="2.3.2.27" evidence="14"/>
<dbReference type="PROSITE" id="PS00518">
    <property type="entry name" value="ZF_RING_1"/>
    <property type="match status" value="1"/>
</dbReference>
<feature type="domain" description="RING-type" evidence="17">
    <location>
        <begin position="828"/>
        <end position="866"/>
    </location>
</feature>
<reference evidence="18 19" key="1">
    <citation type="submission" date="2019-06" db="EMBL/GenBank/DDBJ databases">
        <title>A chromosomal-level reference genome of Carpinus fangiana (Coryloideae, Betulaceae).</title>
        <authorList>
            <person name="Yang X."/>
            <person name="Wang Z."/>
            <person name="Zhang L."/>
            <person name="Hao G."/>
            <person name="Liu J."/>
            <person name="Yang Y."/>
        </authorList>
    </citation>
    <scope>NUCLEOTIDE SEQUENCE [LARGE SCALE GENOMIC DNA]</scope>
    <source>
        <strain evidence="18">Cfa_2016G</strain>
        <tissue evidence="18">Leaf</tissue>
    </source>
</reference>
<dbReference type="GO" id="GO:0061630">
    <property type="term" value="F:ubiquitin protein ligase activity"/>
    <property type="evidence" value="ECO:0007669"/>
    <property type="project" value="UniProtKB-EC"/>
</dbReference>
<feature type="coiled-coil region" evidence="15">
    <location>
        <begin position="460"/>
        <end position="624"/>
    </location>
</feature>
<evidence type="ECO:0000256" key="11">
    <source>
        <dbReference type="ARBA" id="ARBA00023054"/>
    </source>
</evidence>
<evidence type="ECO:0000256" key="5">
    <source>
        <dbReference type="ARBA" id="ARBA00022679"/>
    </source>
</evidence>
<feature type="coiled-coil region" evidence="15">
    <location>
        <begin position="39"/>
        <end position="80"/>
    </location>
</feature>
<evidence type="ECO:0000256" key="9">
    <source>
        <dbReference type="ARBA" id="ARBA00022833"/>
    </source>
</evidence>
<comment type="catalytic activity">
    <reaction evidence="1 14">
        <text>S-ubiquitinyl-[E2 ubiquitin-conjugating enzyme]-L-cysteine + [acceptor protein]-L-lysine = [E2 ubiquitin-conjugating enzyme]-L-cysteine + N(6)-ubiquitinyl-[acceptor protein]-L-lysine.</text>
        <dbReference type="EC" id="2.3.2.27"/>
    </reaction>
</comment>
<dbReference type="OrthoDB" id="10266039at2759"/>
<evidence type="ECO:0000256" key="14">
    <source>
        <dbReference type="RuleBase" id="RU365038"/>
    </source>
</evidence>
<dbReference type="PROSITE" id="PS50089">
    <property type="entry name" value="ZF_RING_2"/>
    <property type="match status" value="1"/>
</dbReference>
<evidence type="ECO:0000256" key="12">
    <source>
        <dbReference type="ARBA" id="ARBA00023242"/>
    </source>
</evidence>
<comment type="subcellular location">
    <subcellularLocation>
        <location evidence="2 14">Nucleus</location>
    </subcellularLocation>
</comment>
<proteinExistence type="inferred from homology"/>
<dbReference type="GO" id="GO:0005634">
    <property type="term" value="C:nucleus"/>
    <property type="evidence" value="ECO:0007669"/>
    <property type="project" value="UniProtKB-SubCell"/>
</dbReference>
<dbReference type="InterPro" id="IPR001841">
    <property type="entry name" value="Znf_RING"/>
</dbReference>
<feature type="compositionally biased region" description="Polar residues" evidence="16">
    <location>
        <begin position="286"/>
        <end position="296"/>
    </location>
</feature>
<feature type="coiled-coil region" evidence="15">
    <location>
        <begin position="405"/>
        <end position="432"/>
    </location>
</feature>
<dbReference type="InterPro" id="IPR018957">
    <property type="entry name" value="Znf_C3HC4_RING-type"/>
</dbReference>
<keyword evidence="19" id="KW-1185">Reference proteome</keyword>
<dbReference type="Pfam" id="PF00097">
    <property type="entry name" value="zf-C3HC4"/>
    <property type="match status" value="1"/>
</dbReference>
<gene>
    <name evidence="18" type="ORF">FH972_009612</name>
</gene>
<dbReference type="Proteomes" id="UP000327013">
    <property type="component" value="Chromosome 4"/>
</dbReference>
<evidence type="ECO:0000256" key="1">
    <source>
        <dbReference type="ARBA" id="ARBA00000900"/>
    </source>
</evidence>
<feature type="coiled-coil region" evidence="15">
    <location>
        <begin position="248"/>
        <end position="275"/>
    </location>
</feature>
<evidence type="ECO:0000256" key="16">
    <source>
        <dbReference type="SAM" id="MobiDB-lite"/>
    </source>
</evidence>
<evidence type="ECO:0000256" key="15">
    <source>
        <dbReference type="SAM" id="Coils"/>
    </source>
</evidence>
<organism evidence="18 19">
    <name type="scientific">Carpinus fangiana</name>
    <dbReference type="NCBI Taxonomy" id="176857"/>
    <lineage>
        <taxon>Eukaryota</taxon>
        <taxon>Viridiplantae</taxon>
        <taxon>Streptophyta</taxon>
        <taxon>Embryophyta</taxon>
        <taxon>Tracheophyta</taxon>
        <taxon>Spermatophyta</taxon>
        <taxon>Magnoliopsida</taxon>
        <taxon>eudicotyledons</taxon>
        <taxon>Gunneridae</taxon>
        <taxon>Pentapetalae</taxon>
        <taxon>rosids</taxon>
        <taxon>fabids</taxon>
        <taxon>Fagales</taxon>
        <taxon>Betulaceae</taxon>
        <taxon>Carpinus</taxon>
    </lineage>
</organism>
<feature type="compositionally biased region" description="Polar residues" evidence="16">
    <location>
        <begin position="17"/>
        <end position="36"/>
    </location>
</feature>
<evidence type="ECO:0000256" key="10">
    <source>
        <dbReference type="ARBA" id="ARBA00022853"/>
    </source>
</evidence>
<keyword evidence="5 14" id="KW-0808">Transferase</keyword>
<keyword evidence="6 14" id="KW-0479">Metal-binding</keyword>
<dbReference type="UniPathway" id="UPA00143"/>
<evidence type="ECO:0000256" key="2">
    <source>
        <dbReference type="ARBA" id="ARBA00004123"/>
    </source>
</evidence>
<evidence type="ECO:0000256" key="6">
    <source>
        <dbReference type="ARBA" id="ARBA00022723"/>
    </source>
</evidence>
<dbReference type="SUPFAM" id="SSF57850">
    <property type="entry name" value="RING/U-box"/>
    <property type="match status" value="1"/>
</dbReference>
<dbReference type="InterPro" id="IPR013083">
    <property type="entry name" value="Znf_RING/FYVE/PHD"/>
</dbReference>
<feature type="coiled-coil region" evidence="15">
    <location>
        <begin position="737"/>
        <end position="806"/>
    </location>
</feature>
<evidence type="ECO:0000256" key="4">
    <source>
        <dbReference type="ARBA" id="ARBA00005555"/>
    </source>
</evidence>
<dbReference type="SMART" id="SM00184">
    <property type="entry name" value="RING"/>
    <property type="match status" value="1"/>
</dbReference>
<feature type="coiled-coil region" evidence="15">
    <location>
        <begin position="306"/>
        <end position="347"/>
    </location>
</feature>
<keyword evidence="8 14" id="KW-0833">Ubl conjugation pathway</keyword>
<keyword evidence="12 14" id="KW-0539">Nucleus</keyword>
<evidence type="ECO:0000256" key="7">
    <source>
        <dbReference type="ARBA" id="ARBA00022771"/>
    </source>
</evidence>
<comment type="similarity">
    <text evidence="4 14">Belongs to the BRE1 family.</text>
</comment>
<accession>A0A660KMF9</accession>
<dbReference type="CDD" id="cd16499">
    <property type="entry name" value="RING-HC_Bre1-like"/>
    <property type="match status" value="1"/>
</dbReference>
<evidence type="ECO:0000256" key="3">
    <source>
        <dbReference type="ARBA" id="ARBA00004906"/>
    </source>
</evidence>
<keyword evidence="9 14" id="KW-0862">Zinc</keyword>
<feature type="region of interest" description="Disordered" evidence="16">
    <location>
        <begin position="1"/>
        <end position="38"/>
    </location>
</feature>
<dbReference type="InterPro" id="IPR017907">
    <property type="entry name" value="Znf_RING_CS"/>
</dbReference>
<keyword evidence="11 14" id="KW-0175">Coiled coil</keyword>
<name>A0A660KMF9_9ROSI</name>
<evidence type="ECO:0000256" key="13">
    <source>
        <dbReference type="PROSITE-ProRule" id="PRU00175"/>
    </source>
</evidence>
<dbReference type="PANTHER" id="PTHR23163:SF8">
    <property type="entry name" value="E3 UBIQUITIN-PROTEIN LIGASE BRE1-LIKE 2"/>
    <property type="match status" value="1"/>
</dbReference>